<evidence type="ECO:0000313" key="5">
    <source>
        <dbReference type="EMBL" id="PEN11228.1"/>
    </source>
</evidence>
<dbReference type="InterPro" id="IPR013216">
    <property type="entry name" value="Methyltransf_11"/>
</dbReference>
<gene>
    <name evidence="5" type="ORF">CRI94_16635</name>
</gene>
<comment type="similarity">
    <text evidence="1">Belongs to the methyltransferase superfamily.</text>
</comment>
<dbReference type="Pfam" id="PF08241">
    <property type="entry name" value="Methyltransf_11"/>
    <property type="match status" value="1"/>
</dbReference>
<evidence type="ECO:0000313" key="6">
    <source>
        <dbReference type="Proteomes" id="UP000220102"/>
    </source>
</evidence>
<dbReference type="InterPro" id="IPR051052">
    <property type="entry name" value="Diverse_substrate_MTase"/>
</dbReference>
<reference evidence="5 6" key="1">
    <citation type="submission" date="2017-10" db="EMBL/GenBank/DDBJ databases">
        <title>Draft genome of Longibacter Salinarum.</title>
        <authorList>
            <person name="Goh K.M."/>
            <person name="Shamsir M.S."/>
            <person name="Lim S.W."/>
        </authorList>
    </citation>
    <scope>NUCLEOTIDE SEQUENCE [LARGE SCALE GENOMIC DNA]</scope>
    <source>
        <strain evidence="5 6">KCTC 52045</strain>
    </source>
</reference>
<dbReference type="PANTHER" id="PTHR44942:SF4">
    <property type="entry name" value="METHYLTRANSFERASE TYPE 11 DOMAIN-CONTAINING PROTEIN"/>
    <property type="match status" value="1"/>
</dbReference>
<dbReference type="Proteomes" id="UP000220102">
    <property type="component" value="Unassembled WGS sequence"/>
</dbReference>
<keyword evidence="3 5" id="KW-0808">Transferase</keyword>
<comment type="caution">
    <text evidence="5">The sequence shown here is derived from an EMBL/GenBank/DDBJ whole genome shotgun (WGS) entry which is preliminary data.</text>
</comment>
<dbReference type="OrthoDB" id="9797252at2"/>
<evidence type="ECO:0000256" key="1">
    <source>
        <dbReference type="ARBA" id="ARBA00008361"/>
    </source>
</evidence>
<dbReference type="InterPro" id="IPR029063">
    <property type="entry name" value="SAM-dependent_MTases_sf"/>
</dbReference>
<evidence type="ECO:0000256" key="3">
    <source>
        <dbReference type="ARBA" id="ARBA00022679"/>
    </source>
</evidence>
<dbReference type="GO" id="GO:0008757">
    <property type="term" value="F:S-adenosylmethionine-dependent methyltransferase activity"/>
    <property type="evidence" value="ECO:0007669"/>
    <property type="project" value="InterPro"/>
</dbReference>
<keyword evidence="2 5" id="KW-0489">Methyltransferase</keyword>
<proteinExistence type="inferred from homology"/>
<protein>
    <submittedName>
        <fullName evidence="5">SAM-dependent methyltransferase</fullName>
    </submittedName>
</protein>
<dbReference type="GO" id="GO:0032259">
    <property type="term" value="P:methylation"/>
    <property type="evidence" value="ECO:0007669"/>
    <property type="project" value="UniProtKB-KW"/>
</dbReference>
<evidence type="ECO:0000259" key="4">
    <source>
        <dbReference type="Pfam" id="PF08241"/>
    </source>
</evidence>
<name>A0A2A8CUM7_9BACT</name>
<sequence length="255" mass="28929">MSDAFDDHFSGHAADYARFRPTYPDALFDAITAPCRALDLVWDCGTGNGQAAIALARRAKRVIATDASAEQIKHALPHARVEYHVAPAANVSIADNTVDLVTVAQALHWFDLDRFYPEARRVLRPGGVIAVWTYSLFHVPEGDAEASAINPVLRRYYEDVVGPYWPPERRHIETGYQSLPFPFDEIEAPEVELRMDWTLAETVGYLRTWSASQRYRAEREADPIAEIEEDLRRAWGEADRVRTLRWPAPLRIGRT</sequence>
<dbReference type="CDD" id="cd02440">
    <property type="entry name" value="AdoMet_MTases"/>
    <property type="match status" value="1"/>
</dbReference>
<dbReference type="AlphaFoldDB" id="A0A2A8CUM7"/>
<accession>A0A2A8CUM7</accession>
<dbReference type="SUPFAM" id="SSF53335">
    <property type="entry name" value="S-adenosyl-L-methionine-dependent methyltransferases"/>
    <property type="match status" value="1"/>
</dbReference>
<dbReference type="Gene3D" id="3.40.50.150">
    <property type="entry name" value="Vaccinia Virus protein VP39"/>
    <property type="match status" value="1"/>
</dbReference>
<dbReference type="RefSeq" id="WP_098078877.1">
    <property type="nucleotide sequence ID" value="NZ_PDEQ01000011.1"/>
</dbReference>
<dbReference type="PANTHER" id="PTHR44942">
    <property type="entry name" value="METHYLTRANSF_11 DOMAIN-CONTAINING PROTEIN"/>
    <property type="match status" value="1"/>
</dbReference>
<evidence type="ECO:0000256" key="2">
    <source>
        <dbReference type="ARBA" id="ARBA00022603"/>
    </source>
</evidence>
<keyword evidence="6" id="KW-1185">Reference proteome</keyword>
<organism evidence="5 6">
    <name type="scientific">Longibacter salinarum</name>
    <dbReference type="NCBI Taxonomy" id="1850348"/>
    <lineage>
        <taxon>Bacteria</taxon>
        <taxon>Pseudomonadati</taxon>
        <taxon>Rhodothermota</taxon>
        <taxon>Rhodothermia</taxon>
        <taxon>Rhodothermales</taxon>
        <taxon>Salisaetaceae</taxon>
        <taxon>Longibacter</taxon>
    </lineage>
</organism>
<dbReference type="EMBL" id="PDEQ01000011">
    <property type="protein sequence ID" value="PEN11228.1"/>
    <property type="molecule type" value="Genomic_DNA"/>
</dbReference>
<feature type="domain" description="Methyltransferase type 11" evidence="4">
    <location>
        <begin position="43"/>
        <end position="130"/>
    </location>
</feature>